<evidence type="ECO:0000256" key="1">
    <source>
        <dbReference type="SAM" id="MobiDB-lite"/>
    </source>
</evidence>
<dbReference type="Gene3D" id="1.20.1260.20">
    <property type="entry name" value="PPE superfamily"/>
    <property type="match status" value="1"/>
</dbReference>
<reference evidence="4" key="1">
    <citation type="journal article" date="2019" name="Int. J. Syst. Evol. Microbiol.">
        <title>The Global Catalogue of Microorganisms (GCM) 10K type strain sequencing project: providing services to taxonomists for standard genome sequencing and annotation.</title>
        <authorList>
            <consortium name="The Broad Institute Genomics Platform"/>
            <consortium name="The Broad Institute Genome Sequencing Center for Infectious Disease"/>
            <person name="Wu L."/>
            <person name="Ma J."/>
        </authorList>
    </citation>
    <scope>NUCLEOTIDE SEQUENCE [LARGE SCALE GENOMIC DNA]</scope>
    <source>
        <strain evidence="4">JCM 3380</strain>
    </source>
</reference>
<sequence length="425" mass="45968">MNNPFIARPEDDTTPITGIGLLEAGQAALDGINNGDWVEAGLGVVGVGLEALGVYMDPVGTLASYGVGWLIEHVQPLQDMLDNLAGTPPVIRAYAQTWRNVSEGVEQAAGELETTSRDRTAGWLGAAGDQYRARAAEVVDALRGAAKVCSGVGAVVTVMGEIVAAVREFVRDLIADAVGRLVVWGLELLVTGGAAAPVVAMQATSLVAKYAAKIADILRKLLKTISNVAKRLDGLAEVLRLVWRKLKELVDRLRRKDPDPQRKDPREVERQRKEREKRELIEEAQRDGVKLDPDKVVEIGKDPNGKIVFLEEGGVNPRTGKEAGLAHVMKHKDEFVAAGIPEDKIAEVVHRAATEGRYTGHCQGKPPGRPIFEVEYGGQKHYVSVSVGNNGYIVGANMRSADSPFDGARRDPRAETDPNYRGWGR</sequence>
<proteinExistence type="predicted"/>
<evidence type="ECO:0000259" key="2">
    <source>
        <dbReference type="Pfam" id="PF25547"/>
    </source>
</evidence>
<evidence type="ECO:0000313" key="4">
    <source>
        <dbReference type="Proteomes" id="UP001500416"/>
    </source>
</evidence>
<feature type="region of interest" description="Disordered" evidence="1">
    <location>
        <begin position="401"/>
        <end position="425"/>
    </location>
</feature>
<comment type="caution">
    <text evidence="3">The sequence shown here is derived from an EMBL/GenBank/DDBJ whole genome shotgun (WGS) entry which is preliminary data.</text>
</comment>
<dbReference type="Pfam" id="PF25547">
    <property type="entry name" value="WXG100_2"/>
    <property type="match status" value="1"/>
</dbReference>
<dbReference type="SUPFAM" id="SSF140453">
    <property type="entry name" value="EsxAB dimer-like"/>
    <property type="match status" value="1"/>
</dbReference>
<gene>
    <name evidence="3" type="ORF">GCM10010492_66620</name>
</gene>
<keyword evidence="4" id="KW-1185">Reference proteome</keyword>
<dbReference type="RefSeq" id="WP_343938477.1">
    <property type="nucleotide sequence ID" value="NZ_BAAABU010000024.1"/>
</dbReference>
<name>A0ABP3EC91_9PSEU</name>
<dbReference type="InterPro" id="IPR057746">
    <property type="entry name" value="CpnT-like_N"/>
</dbReference>
<evidence type="ECO:0000313" key="3">
    <source>
        <dbReference type="EMBL" id="GAA0256383.1"/>
    </source>
</evidence>
<dbReference type="EMBL" id="BAAABU010000024">
    <property type="protein sequence ID" value="GAA0256383.1"/>
    <property type="molecule type" value="Genomic_DNA"/>
</dbReference>
<feature type="compositionally biased region" description="Basic and acidic residues" evidence="1">
    <location>
        <begin position="407"/>
        <end position="418"/>
    </location>
</feature>
<feature type="domain" description="Outer membrane channel protein CpnT-like N-terminal" evidence="2">
    <location>
        <begin position="90"/>
        <end position="206"/>
    </location>
</feature>
<accession>A0ABP3EC91</accession>
<dbReference type="InterPro" id="IPR038332">
    <property type="entry name" value="PPE_sf"/>
</dbReference>
<organism evidence="3 4">
    <name type="scientific">Saccharothrix mutabilis subsp. mutabilis</name>
    <dbReference type="NCBI Taxonomy" id="66855"/>
    <lineage>
        <taxon>Bacteria</taxon>
        <taxon>Bacillati</taxon>
        <taxon>Actinomycetota</taxon>
        <taxon>Actinomycetes</taxon>
        <taxon>Pseudonocardiales</taxon>
        <taxon>Pseudonocardiaceae</taxon>
        <taxon>Saccharothrix</taxon>
    </lineage>
</organism>
<feature type="region of interest" description="Disordered" evidence="1">
    <location>
        <begin position="256"/>
        <end position="285"/>
    </location>
</feature>
<protein>
    <recommendedName>
        <fullName evidence="2">Outer membrane channel protein CpnT-like N-terminal domain-containing protein</fullName>
    </recommendedName>
</protein>
<dbReference type="Proteomes" id="UP001500416">
    <property type="component" value="Unassembled WGS sequence"/>
</dbReference>
<dbReference type="InterPro" id="IPR036689">
    <property type="entry name" value="ESAT-6-like_sf"/>
</dbReference>